<protein>
    <submittedName>
        <fullName evidence="1">Uncharacterized protein</fullName>
    </submittedName>
</protein>
<proteinExistence type="predicted"/>
<comment type="caution">
    <text evidence="1">The sequence shown here is derived from an EMBL/GenBank/DDBJ whole genome shotgun (WGS) entry which is preliminary data.</text>
</comment>
<organism evidence="1 2">
    <name type="scientific">Rhizopus oryzae</name>
    <name type="common">Mucormycosis agent</name>
    <name type="synonym">Rhizopus arrhizus var. delemar</name>
    <dbReference type="NCBI Taxonomy" id="64495"/>
    <lineage>
        <taxon>Eukaryota</taxon>
        <taxon>Fungi</taxon>
        <taxon>Fungi incertae sedis</taxon>
        <taxon>Mucoromycota</taxon>
        <taxon>Mucoromycotina</taxon>
        <taxon>Mucoromycetes</taxon>
        <taxon>Mucorales</taxon>
        <taxon>Mucorineae</taxon>
        <taxon>Rhizopodaceae</taxon>
        <taxon>Rhizopus</taxon>
    </lineage>
</organism>
<keyword evidence="2" id="KW-1185">Reference proteome</keyword>
<evidence type="ECO:0000313" key="1">
    <source>
        <dbReference type="EMBL" id="KAG1313224.1"/>
    </source>
</evidence>
<dbReference type="AlphaFoldDB" id="A0A9P6XGF1"/>
<dbReference type="SUPFAM" id="SSF50129">
    <property type="entry name" value="GroES-like"/>
    <property type="match status" value="1"/>
</dbReference>
<gene>
    <name evidence="1" type="ORF">G6F64_002406</name>
</gene>
<accession>A0A9P6XGF1</accession>
<name>A0A9P6XGF1_RHIOR</name>
<evidence type="ECO:0000313" key="2">
    <source>
        <dbReference type="Proteomes" id="UP000716291"/>
    </source>
</evidence>
<dbReference type="Proteomes" id="UP000716291">
    <property type="component" value="Unassembled WGS sequence"/>
</dbReference>
<dbReference type="Gene3D" id="3.90.180.10">
    <property type="entry name" value="Medium-chain alcohol dehydrogenases, catalytic domain"/>
    <property type="match status" value="1"/>
</dbReference>
<dbReference type="EMBL" id="JAANQT010000209">
    <property type="protein sequence ID" value="KAG1313224.1"/>
    <property type="molecule type" value="Genomic_DNA"/>
</dbReference>
<sequence>MTDSNTFNAWACEGKGKPLVEMQLPLKPWDEDSIELKITHCGICGSDVHTLGKSNNRHVNPVRTLNIILL</sequence>
<dbReference type="InterPro" id="IPR011032">
    <property type="entry name" value="GroES-like_sf"/>
</dbReference>
<reference evidence="1" key="1">
    <citation type="journal article" date="2020" name="Microb. Genom.">
        <title>Genetic diversity of clinical and environmental Mucorales isolates obtained from an investigation of mucormycosis cases among solid organ transplant recipients.</title>
        <authorList>
            <person name="Nguyen M.H."/>
            <person name="Kaul D."/>
            <person name="Muto C."/>
            <person name="Cheng S.J."/>
            <person name="Richter R.A."/>
            <person name="Bruno V.M."/>
            <person name="Liu G."/>
            <person name="Beyhan S."/>
            <person name="Sundermann A.J."/>
            <person name="Mounaud S."/>
            <person name="Pasculle A.W."/>
            <person name="Nierman W.C."/>
            <person name="Driscoll E."/>
            <person name="Cumbie R."/>
            <person name="Clancy C.J."/>
            <person name="Dupont C.L."/>
        </authorList>
    </citation>
    <scope>NUCLEOTIDE SEQUENCE</scope>
    <source>
        <strain evidence="1">GL11</strain>
    </source>
</reference>